<dbReference type="AlphaFoldDB" id="A0A5B0PQV0"/>
<dbReference type="EMBL" id="VSWC01000042">
    <property type="protein sequence ID" value="KAA1103092.1"/>
    <property type="molecule type" value="Genomic_DNA"/>
</dbReference>
<evidence type="ECO:0000313" key="3">
    <source>
        <dbReference type="Proteomes" id="UP000324748"/>
    </source>
</evidence>
<organism evidence="2 3">
    <name type="scientific">Puccinia graminis f. sp. tritici</name>
    <dbReference type="NCBI Taxonomy" id="56615"/>
    <lineage>
        <taxon>Eukaryota</taxon>
        <taxon>Fungi</taxon>
        <taxon>Dikarya</taxon>
        <taxon>Basidiomycota</taxon>
        <taxon>Pucciniomycotina</taxon>
        <taxon>Pucciniomycetes</taxon>
        <taxon>Pucciniales</taxon>
        <taxon>Pucciniaceae</taxon>
        <taxon>Puccinia</taxon>
    </lineage>
</organism>
<proteinExistence type="predicted"/>
<reference evidence="2 3" key="1">
    <citation type="submission" date="2019-05" db="EMBL/GenBank/DDBJ databases">
        <title>Emergence of the Ug99 lineage of the wheat stem rust pathogen through somatic hybridization.</title>
        <authorList>
            <person name="Li F."/>
            <person name="Upadhyaya N.M."/>
            <person name="Sperschneider J."/>
            <person name="Matny O."/>
            <person name="Nguyen-Phuc H."/>
            <person name="Mago R."/>
            <person name="Raley C."/>
            <person name="Miller M.E."/>
            <person name="Silverstein K.A.T."/>
            <person name="Henningsen E."/>
            <person name="Hirsch C.D."/>
            <person name="Visser B."/>
            <person name="Pretorius Z.A."/>
            <person name="Steffenson B.J."/>
            <person name="Schwessinger B."/>
            <person name="Dodds P.N."/>
            <person name="Figueroa M."/>
        </authorList>
    </citation>
    <scope>NUCLEOTIDE SEQUENCE [LARGE SCALE GENOMIC DNA]</scope>
    <source>
        <strain evidence="2">21-0</strain>
    </source>
</reference>
<name>A0A5B0PQV0_PUCGR</name>
<dbReference type="Proteomes" id="UP000324748">
    <property type="component" value="Unassembled WGS sequence"/>
</dbReference>
<accession>A0A5B0PQV0</accession>
<comment type="caution">
    <text evidence="2">The sequence shown here is derived from an EMBL/GenBank/DDBJ whole genome shotgun (WGS) entry which is preliminary data.</text>
</comment>
<gene>
    <name evidence="2" type="ORF">PGT21_006301</name>
</gene>
<sequence length="125" mass="14236">MLKILLTVYYQRYCPTLDPAVAHPRSFLWISTVCPLRDQLYCFQNNLLLGIATDPPIRPYPPDRLCQDQIKPTAPPLSTRSTQTHRSSQVSRALKLTDPPLFRSTKTCLSYSVKIEYIIGSPLTI</sequence>
<keyword evidence="3" id="KW-1185">Reference proteome</keyword>
<feature type="compositionally biased region" description="Low complexity" evidence="1">
    <location>
        <begin position="78"/>
        <end position="90"/>
    </location>
</feature>
<evidence type="ECO:0000256" key="1">
    <source>
        <dbReference type="SAM" id="MobiDB-lite"/>
    </source>
</evidence>
<feature type="region of interest" description="Disordered" evidence="1">
    <location>
        <begin position="71"/>
        <end position="90"/>
    </location>
</feature>
<protein>
    <submittedName>
        <fullName evidence="2">Uncharacterized protein</fullName>
    </submittedName>
</protein>
<evidence type="ECO:0000313" key="2">
    <source>
        <dbReference type="EMBL" id="KAA1103092.1"/>
    </source>
</evidence>